<dbReference type="OrthoDB" id="10254930at2759"/>
<feature type="domain" description="UBX" evidence="3">
    <location>
        <begin position="6"/>
        <end position="83"/>
    </location>
</feature>
<dbReference type="GO" id="GO:0005634">
    <property type="term" value="C:nucleus"/>
    <property type="evidence" value="ECO:0007669"/>
    <property type="project" value="TreeGrafter"/>
</dbReference>
<proteinExistence type="predicted"/>
<dbReference type="Proteomes" id="UP000319257">
    <property type="component" value="Unassembled WGS sequence"/>
</dbReference>
<dbReference type="GO" id="GO:0031397">
    <property type="term" value="P:negative regulation of protein ubiquitination"/>
    <property type="evidence" value="ECO:0007669"/>
    <property type="project" value="TreeGrafter"/>
</dbReference>
<dbReference type="InParanoid" id="A0A507BC17"/>
<dbReference type="PANTHER" id="PTHR46340">
    <property type="entry name" value="UBX DOMAIN-CONTAINING PROTEIN 1"/>
    <property type="match status" value="1"/>
</dbReference>
<dbReference type="GO" id="GO:0005737">
    <property type="term" value="C:cytoplasm"/>
    <property type="evidence" value="ECO:0007669"/>
    <property type="project" value="UniProtKB-SubCell"/>
</dbReference>
<reference evidence="4 5" key="1">
    <citation type="submission" date="2019-06" db="EMBL/GenBank/DDBJ databases">
        <title>Draft genome sequence of the filamentous fungus Phialemoniopsis curvata isolated from diesel fuel.</title>
        <authorList>
            <person name="Varaljay V.A."/>
            <person name="Lyon W.J."/>
            <person name="Crouch A.L."/>
            <person name="Drake C.E."/>
            <person name="Hollomon J.M."/>
            <person name="Nadeau L.J."/>
            <person name="Nunn H.S."/>
            <person name="Stevenson B.S."/>
            <person name="Bojanowski C.L."/>
            <person name="Crookes-Goodson W.J."/>
        </authorList>
    </citation>
    <scope>NUCLEOTIDE SEQUENCE [LARGE SCALE GENOMIC DNA]</scope>
    <source>
        <strain evidence="4 5">D216</strain>
    </source>
</reference>
<comment type="caution">
    <text evidence="4">The sequence shown here is derived from an EMBL/GenBank/DDBJ whole genome shotgun (WGS) entry which is preliminary data.</text>
</comment>
<dbReference type="AlphaFoldDB" id="A0A507BC17"/>
<dbReference type="RefSeq" id="XP_030996099.1">
    <property type="nucleotide sequence ID" value="XM_031135296.1"/>
</dbReference>
<dbReference type="CDD" id="cd01767">
    <property type="entry name" value="UBX"/>
    <property type="match status" value="1"/>
</dbReference>
<keyword evidence="5" id="KW-1185">Reference proteome</keyword>
<evidence type="ECO:0000259" key="3">
    <source>
        <dbReference type="PROSITE" id="PS50033"/>
    </source>
</evidence>
<dbReference type="STRING" id="1093900.A0A507BC17"/>
<dbReference type="GO" id="GO:0032435">
    <property type="term" value="P:negative regulation of proteasomal ubiquitin-dependent protein catabolic process"/>
    <property type="evidence" value="ECO:0007669"/>
    <property type="project" value="TreeGrafter"/>
</dbReference>
<dbReference type="GO" id="GO:0036435">
    <property type="term" value="F:K48-linked polyubiquitin modification-dependent protein binding"/>
    <property type="evidence" value="ECO:0007669"/>
    <property type="project" value="TreeGrafter"/>
</dbReference>
<dbReference type="SUPFAM" id="SSF54236">
    <property type="entry name" value="Ubiquitin-like"/>
    <property type="match status" value="1"/>
</dbReference>
<dbReference type="PANTHER" id="PTHR46340:SF1">
    <property type="entry name" value="UBX DOMAIN-CONTAINING PROTEIN 1"/>
    <property type="match status" value="1"/>
</dbReference>
<gene>
    <name evidence="4" type="ORF">E0L32_012458</name>
</gene>
<dbReference type="InterPro" id="IPR001012">
    <property type="entry name" value="UBX_dom"/>
</dbReference>
<dbReference type="InterPro" id="IPR029071">
    <property type="entry name" value="Ubiquitin-like_domsf"/>
</dbReference>
<dbReference type="GO" id="GO:1903094">
    <property type="term" value="P:negative regulation of protein K48-linked deubiquitination"/>
    <property type="evidence" value="ECO:0007669"/>
    <property type="project" value="TreeGrafter"/>
</dbReference>
<keyword evidence="2" id="KW-0963">Cytoplasm</keyword>
<dbReference type="GeneID" id="41979901"/>
<dbReference type="PROSITE" id="PS50033">
    <property type="entry name" value="UBX"/>
    <property type="match status" value="1"/>
</dbReference>
<dbReference type="Pfam" id="PF00789">
    <property type="entry name" value="UBX"/>
    <property type="match status" value="1"/>
</dbReference>
<accession>A0A507BC17</accession>
<dbReference type="Gene3D" id="3.10.20.90">
    <property type="entry name" value="Phosphatidylinositol 3-kinase Catalytic Subunit, Chain A, domain 1"/>
    <property type="match status" value="1"/>
</dbReference>
<evidence type="ECO:0000313" key="5">
    <source>
        <dbReference type="Proteomes" id="UP000319257"/>
    </source>
</evidence>
<protein>
    <recommendedName>
        <fullName evidence="3">UBX domain-containing protein</fullName>
    </recommendedName>
</protein>
<name>A0A507BC17_9PEZI</name>
<feature type="non-terminal residue" evidence="4">
    <location>
        <position position="1"/>
    </location>
</feature>
<evidence type="ECO:0000256" key="1">
    <source>
        <dbReference type="ARBA" id="ARBA00004496"/>
    </source>
</evidence>
<dbReference type="EMBL" id="SKBQ01000288">
    <property type="protein sequence ID" value="TPX14388.1"/>
    <property type="molecule type" value="Genomic_DNA"/>
</dbReference>
<comment type="subcellular location">
    <subcellularLocation>
        <location evidence="1">Cytoplasm</location>
    </subcellularLocation>
</comment>
<evidence type="ECO:0000313" key="4">
    <source>
        <dbReference type="EMBL" id="TPX14388.1"/>
    </source>
</evidence>
<organism evidence="4 5">
    <name type="scientific">Thyridium curvatum</name>
    <dbReference type="NCBI Taxonomy" id="1093900"/>
    <lineage>
        <taxon>Eukaryota</taxon>
        <taxon>Fungi</taxon>
        <taxon>Dikarya</taxon>
        <taxon>Ascomycota</taxon>
        <taxon>Pezizomycotina</taxon>
        <taxon>Sordariomycetes</taxon>
        <taxon>Sordariomycetidae</taxon>
        <taxon>Thyridiales</taxon>
        <taxon>Thyridiaceae</taxon>
        <taxon>Thyridium</taxon>
    </lineage>
</organism>
<sequence>PPKSSSSASEARLRLQVPGVGNVQKTFAAEATLFEVAQSIESEHGVTVAKLEMTFPRKVFEGAMDFGKTLREAGLVPSAVLRVL</sequence>
<evidence type="ECO:0000256" key="2">
    <source>
        <dbReference type="ARBA" id="ARBA00022490"/>
    </source>
</evidence>